<dbReference type="EMBL" id="BNJK01000001">
    <property type="protein sequence ID" value="GHO91482.1"/>
    <property type="molecule type" value="Genomic_DNA"/>
</dbReference>
<dbReference type="AlphaFoldDB" id="A0A8J3IHC5"/>
<evidence type="ECO:0000256" key="3">
    <source>
        <dbReference type="ARBA" id="ARBA00015991"/>
    </source>
</evidence>
<comment type="catalytic activity">
    <reaction evidence="4 5 6">
        <text>an acyl phosphate + H2O = a carboxylate + phosphate + H(+)</text>
        <dbReference type="Rhea" id="RHEA:14965"/>
        <dbReference type="ChEBI" id="CHEBI:15377"/>
        <dbReference type="ChEBI" id="CHEBI:15378"/>
        <dbReference type="ChEBI" id="CHEBI:29067"/>
        <dbReference type="ChEBI" id="CHEBI:43474"/>
        <dbReference type="ChEBI" id="CHEBI:59918"/>
        <dbReference type="EC" id="3.6.1.7"/>
    </reaction>
</comment>
<evidence type="ECO:0000256" key="4">
    <source>
        <dbReference type="ARBA" id="ARBA00047645"/>
    </source>
</evidence>
<reference evidence="9" key="1">
    <citation type="submission" date="2020-10" db="EMBL/GenBank/DDBJ databases">
        <title>Taxonomic study of unclassified bacteria belonging to the class Ktedonobacteria.</title>
        <authorList>
            <person name="Yabe S."/>
            <person name="Wang C.M."/>
            <person name="Zheng Y."/>
            <person name="Sakai Y."/>
            <person name="Cavaletti L."/>
            <person name="Monciardini P."/>
            <person name="Donadio S."/>
        </authorList>
    </citation>
    <scope>NUCLEOTIDE SEQUENCE</scope>
    <source>
        <strain evidence="9">ID150040</strain>
    </source>
</reference>
<evidence type="ECO:0000256" key="1">
    <source>
        <dbReference type="ARBA" id="ARBA00005614"/>
    </source>
</evidence>
<dbReference type="InterPro" id="IPR017968">
    <property type="entry name" value="Acylphosphatase_CS"/>
</dbReference>
<name>A0A8J3IHC5_9CHLR</name>
<accession>A0A8J3IHC5</accession>
<protein>
    <recommendedName>
        <fullName evidence="3 5">Acylphosphatase</fullName>
        <ecNumber evidence="2 5">3.6.1.7</ecNumber>
    </recommendedName>
</protein>
<feature type="active site" evidence="5">
    <location>
        <position position="47"/>
    </location>
</feature>
<dbReference type="InterPro" id="IPR020456">
    <property type="entry name" value="Acylphosphatase"/>
</dbReference>
<evidence type="ECO:0000256" key="6">
    <source>
        <dbReference type="RuleBase" id="RU000553"/>
    </source>
</evidence>
<gene>
    <name evidence="9" type="primary">acyP</name>
    <name evidence="9" type="ORF">KSF_015300</name>
</gene>
<evidence type="ECO:0000259" key="8">
    <source>
        <dbReference type="PROSITE" id="PS51160"/>
    </source>
</evidence>
<feature type="active site" evidence="5">
    <location>
        <position position="29"/>
    </location>
</feature>
<comment type="caution">
    <text evidence="9">The sequence shown here is derived from an EMBL/GenBank/DDBJ whole genome shotgun (WGS) entry which is preliminary data.</text>
</comment>
<dbReference type="Pfam" id="PF00708">
    <property type="entry name" value="Acylphosphatase"/>
    <property type="match status" value="1"/>
</dbReference>
<evidence type="ECO:0000313" key="9">
    <source>
        <dbReference type="EMBL" id="GHO91482.1"/>
    </source>
</evidence>
<dbReference type="PANTHER" id="PTHR47268:SF4">
    <property type="entry name" value="ACYLPHOSPHATASE"/>
    <property type="match status" value="1"/>
</dbReference>
<dbReference type="GO" id="GO:0003998">
    <property type="term" value="F:acylphosphatase activity"/>
    <property type="evidence" value="ECO:0007669"/>
    <property type="project" value="UniProtKB-EC"/>
</dbReference>
<evidence type="ECO:0000256" key="2">
    <source>
        <dbReference type="ARBA" id="ARBA00012150"/>
    </source>
</evidence>
<dbReference type="EC" id="3.6.1.7" evidence="2 5"/>
<dbReference type="PROSITE" id="PS00151">
    <property type="entry name" value="ACYLPHOSPHATASE_2"/>
    <property type="match status" value="1"/>
</dbReference>
<dbReference type="PROSITE" id="PS51160">
    <property type="entry name" value="ACYLPHOSPHATASE_3"/>
    <property type="match status" value="1"/>
</dbReference>
<evidence type="ECO:0000256" key="7">
    <source>
        <dbReference type="RuleBase" id="RU004168"/>
    </source>
</evidence>
<proteinExistence type="inferred from homology"/>
<feature type="domain" description="Acylphosphatase-like" evidence="8">
    <location>
        <begin position="14"/>
        <end position="101"/>
    </location>
</feature>
<evidence type="ECO:0000313" key="10">
    <source>
        <dbReference type="Proteomes" id="UP000597444"/>
    </source>
</evidence>
<dbReference type="InterPro" id="IPR036046">
    <property type="entry name" value="Acylphosphatase-like_dom_sf"/>
</dbReference>
<keyword evidence="5 6" id="KW-0378">Hydrolase</keyword>
<dbReference type="InterPro" id="IPR001792">
    <property type="entry name" value="Acylphosphatase-like_dom"/>
</dbReference>
<dbReference type="SUPFAM" id="SSF54975">
    <property type="entry name" value="Acylphosphatase/BLUF domain-like"/>
    <property type="match status" value="1"/>
</dbReference>
<dbReference type="Proteomes" id="UP000597444">
    <property type="component" value="Unassembled WGS sequence"/>
</dbReference>
<comment type="similarity">
    <text evidence="1 7">Belongs to the acylphosphatase family.</text>
</comment>
<dbReference type="PROSITE" id="PS00150">
    <property type="entry name" value="ACYLPHOSPHATASE_1"/>
    <property type="match status" value="1"/>
</dbReference>
<organism evidence="9 10">
    <name type="scientific">Reticulibacter mediterranei</name>
    <dbReference type="NCBI Taxonomy" id="2778369"/>
    <lineage>
        <taxon>Bacteria</taxon>
        <taxon>Bacillati</taxon>
        <taxon>Chloroflexota</taxon>
        <taxon>Ktedonobacteria</taxon>
        <taxon>Ktedonobacterales</taxon>
        <taxon>Reticulibacteraceae</taxon>
        <taxon>Reticulibacter</taxon>
    </lineage>
</organism>
<evidence type="ECO:0000256" key="5">
    <source>
        <dbReference type="PROSITE-ProRule" id="PRU00520"/>
    </source>
</evidence>
<dbReference type="Gene3D" id="3.30.70.100">
    <property type="match status" value="1"/>
</dbReference>
<sequence>MVDMSQSKNSPTEELYAVVRGRVQGVGFRYFVVEKAASLGLRGYARNESNGDVEVLAQGSRPALEHLLSLLRQGPSAAYVSDVQVIWREPTEHVSGFHVRW</sequence>
<keyword evidence="10" id="KW-1185">Reference proteome</keyword>
<dbReference type="PANTHER" id="PTHR47268">
    <property type="entry name" value="ACYLPHOSPHATASE"/>
    <property type="match status" value="1"/>
</dbReference>